<gene>
    <name evidence="4" type="ORF">C0601_01605</name>
</gene>
<evidence type="ECO:0000256" key="2">
    <source>
        <dbReference type="ARBA" id="ARBA00023002"/>
    </source>
</evidence>
<comment type="caution">
    <text evidence="4">The sequence shown here is derived from an EMBL/GenBank/DDBJ whole genome shotgun (WGS) entry which is preliminary data.</text>
</comment>
<dbReference type="SUPFAM" id="SSF56003">
    <property type="entry name" value="Molybdenum cofactor-binding domain"/>
    <property type="match status" value="1"/>
</dbReference>
<keyword evidence="2" id="KW-0560">Oxidoreductase</keyword>
<reference evidence="4 5" key="1">
    <citation type="submission" date="2017-11" db="EMBL/GenBank/DDBJ databases">
        <title>Genome-resolved metagenomics identifies genetic mobility, metabolic interactions, and unexpected diversity in perchlorate-reducing communities.</title>
        <authorList>
            <person name="Barnum T.P."/>
            <person name="Figueroa I.A."/>
            <person name="Carlstrom C.I."/>
            <person name="Lucas L.N."/>
            <person name="Engelbrektson A.L."/>
            <person name="Coates J.D."/>
        </authorList>
    </citation>
    <scope>NUCLEOTIDE SEQUENCE [LARGE SCALE GENOMIC DNA]</scope>
    <source>
        <strain evidence="4">BM706</strain>
    </source>
</reference>
<dbReference type="InterPro" id="IPR036856">
    <property type="entry name" value="Ald_Oxase/Xan_DH_a/b_sf"/>
</dbReference>
<dbReference type="AlphaFoldDB" id="A0A2N5ZLJ8"/>
<dbReference type="EMBL" id="PKTG01000025">
    <property type="protein sequence ID" value="PLX19577.1"/>
    <property type="molecule type" value="Genomic_DNA"/>
</dbReference>
<dbReference type="PANTHER" id="PTHR11908:SF132">
    <property type="entry name" value="ALDEHYDE OXIDASE 1-RELATED"/>
    <property type="match status" value="1"/>
</dbReference>
<dbReference type="SUPFAM" id="SSF54665">
    <property type="entry name" value="CO dehydrogenase molybdoprotein N-domain-like"/>
    <property type="match status" value="1"/>
</dbReference>
<sequence length="779" mass="86394">MSFKEVNRSVRKIDGIGLATGEEKFTEDYYEKDTLVIRLMPSPHAYCKIIEFDESEALKVEGVIDIFSFKNVERKVFTTAGQSYPEPAPYDCVIFDDVMRHQGDKVCAVVAIDEKTALKAMKKIKVKYEVYEPLVDFEKYDDPESPRIHMEKDKKQIIPINFIPEKNIASEVDAKVGDVEKGFEESDNIKEGEVFTQYAHHCPLENPSCLGSIDSRGRLVLVTATQVPFHVRRIVSLATGIPVRMIRVIKPRIGGGFGNKQEALLEPIVASIVWRLKRPARLVLKRDETFVFSRTRHPFRIRYKVGYNNDGTINALKLDALQNTGAFGVHGLTVVSCVGSKILPLLNKIPNLLFTGKAVYTNLPAGGAYRGYGATQGYFAYTQMIDQICEDCGIDQADYYKKHCVKKGETSPIFKALGEGKPGHIFTIDSCELPQCIDKASEDIGWKEKKEKYHFKNERQKGERYLKGIGMGCFMQGSSVPYIDMASVYIKMNDDGSFNLNMGATDLGTGSDTVLSQIAAEVLEVSTEEIIVISSDTDVTPFDVGAYASSTTYLSGLAVKDCAQKVKKIILDYAQSMLQADTEELECHDGRVFIKGSDKNVSYSDICTSSMHNEDLQQIQATGSTMSKASPPPFTAHFAEIEIDTWTGNIKVLKYTTATDCGTAINPKLAEGQVEGALVNGLSYALVEDYKFTEKGTMLNKGFSRYKIFTAKDLPEIKTILAEDSYDETGPFGAKSIAEVNINGPLPVISNALYNATGKRFKKAPFTPEYVLKVLAGEE</sequence>
<dbReference type="InterPro" id="IPR046867">
    <property type="entry name" value="AldOxase/xan_DH_MoCoBD2"/>
</dbReference>
<proteinExistence type="predicted"/>
<dbReference type="Pfam" id="PF01315">
    <property type="entry name" value="Ald_Xan_dh_C"/>
    <property type="match status" value="1"/>
</dbReference>
<dbReference type="PANTHER" id="PTHR11908">
    <property type="entry name" value="XANTHINE DEHYDROGENASE"/>
    <property type="match status" value="1"/>
</dbReference>
<dbReference type="InterPro" id="IPR000674">
    <property type="entry name" value="Ald_Oxase/Xan_DH_a/b"/>
</dbReference>
<dbReference type="Proteomes" id="UP000234857">
    <property type="component" value="Unassembled WGS sequence"/>
</dbReference>
<evidence type="ECO:0000256" key="1">
    <source>
        <dbReference type="ARBA" id="ARBA00022505"/>
    </source>
</evidence>
<feature type="domain" description="Aldehyde oxidase/xanthine dehydrogenase a/b hammerhead" evidence="3">
    <location>
        <begin position="20"/>
        <end position="132"/>
    </location>
</feature>
<dbReference type="Gene3D" id="3.30.365.10">
    <property type="entry name" value="Aldehyde oxidase/xanthine dehydrogenase, molybdopterin binding domain"/>
    <property type="match status" value="4"/>
</dbReference>
<accession>A0A2N5ZLJ8</accession>
<dbReference type="InterPro" id="IPR016208">
    <property type="entry name" value="Ald_Oxase/xanthine_DH-like"/>
</dbReference>
<dbReference type="Gene3D" id="3.90.1170.50">
    <property type="entry name" value="Aldehyde oxidase/xanthine dehydrogenase, a/b hammerhead"/>
    <property type="match status" value="1"/>
</dbReference>
<dbReference type="GO" id="GO:0005506">
    <property type="term" value="F:iron ion binding"/>
    <property type="evidence" value="ECO:0007669"/>
    <property type="project" value="InterPro"/>
</dbReference>
<name>A0A2N5ZLJ8_MUIH1</name>
<evidence type="ECO:0000313" key="4">
    <source>
        <dbReference type="EMBL" id="PLX19577.1"/>
    </source>
</evidence>
<dbReference type="Pfam" id="PF20256">
    <property type="entry name" value="MoCoBD_2"/>
    <property type="match status" value="1"/>
</dbReference>
<dbReference type="SMART" id="SM01008">
    <property type="entry name" value="Ald_Xan_dh_C"/>
    <property type="match status" value="1"/>
</dbReference>
<keyword evidence="1" id="KW-0500">Molybdenum</keyword>
<dbReference type="Pfam" id="PF02738">
    <property type="entry name" value="MoCoBD_1"/>
    <property type="match status" value="1"/>
</dbReference>
<dbReference type="InterPro" id="IPR008274">
    <property type="entry name" value="AldOxase/xan_DH_MoCoBD1"/>
</dbReference>
<protein>
    <submittedName>
        <fullName evidence="4">Aldehyde oxidase</fullName>
    </submittedName>
</protein>
<dbReference type="InterPro" id="IPR037165">
    <property type="entry name" value="AldOxase/xan_DH_Mopterin-bd_sf"/>
</dbReference>
<dbReference type="GO" id="GO:0016491">
    <property type="term" value="F:oxidoreductase activity"/>
    <property type="evidence" value="ECO:0007669"/>
    <property type="project" value="UniProtKB-KW"/>
</dbReference>
<evidence type="ECO:0000259" key="3">
    <source>
        <dbReference type="SMART" id="SM01008"/>
    </source>
</evidence>
<organism evidence="4 5">
    <name type="scientific">Muiribacterium halophilum</name>
    <dbReference type="NCBI Taxonomy" id="2053465"/>
    <lineage>
        <taxon>Bacteria</taxon>
        <taxon>Candidatus Muiribacteriota</taxon>
        <taxon>Candidatus Muiribacteriia</taxon>
        <taxon>Candidatus Muiribacteriales</taxon>
        <taxon>Candidatus Muiribacteriaceae</taxon>
        <taxon>Candidatus Muiribacterium</taxon>
    </lineage>
</organism>
<evidence type="ECO:0000313" key="5">
    <source>
        <dbReference type="Proteomes" id="UP000234857"/>
    </source>
</evidence>